<accession>A0A7J8NGF3</accession>
<comment type="caution">
    <text evidence="1">The sequence shown here is derived from an EMBL/GenBank/DDBJ whole genome shotgun (WGS) entry which is preliminary data.</text>
</comment>
<dbReference type="AlphaFoldDB" id="A0A7J8NGF3"/>
<organism evidence="1 2">
    <name type="scientific">Gossypium lobatum</name>
    <dbReference type="NCBI Taxonomy" id="34289"/>
    <lineage>
        <taxon>Eukaryota</taxon>
        <taxon>Viridiplantae</taxon>
        <taxon>Streptophyta</taxon>
        <taxon>Embryophyta</taxon>
        <taxon>Tracheophyta</taxon>
        <taxon>Spermatophyta</taxon>
        <taxon>Magnoliopsida</taxon>
        <taxon>eudicotyledons</taxon>
        <taxon>Gunneridae</taxon>
        <taxon>Pentapetalae</taxon>
        <taxon>rosids</taxon>
        <taxon>malvids</taxon>
        <taxon>Malvales</taxon>
        <taxon>Malvaceae</taxon>
        <taxon>Malvoideae</taxon>
        <taxon>Gossypium</taxon>
    </lineage>
</organism>
<proteinExistence type="predicted"/>
<sequence>MVSRQNIIRVADFIDSTTRSWRTELILNTFSKDDAQKILQIPLTHIPHDGFLV</sequence>
<reference evidence="1 2" key="1">
    <citation type="journal article" date="2019" name="Genome Biol. Evol.">
        <title>Insights into the evolution of the New World diploid cottons (Gossypium, subgenus Houzingenia) based on genome sequencing.</title>
        <authorList>
            <person name="Grover C.E."/>
            <person name="Arick M.A. 2nd"/>
            <person name="Thrash A."/>
            <person name="Conover J.L."/>
            <person name="Sanders W.S."/>
            <person name="Peterson D.G."/>
            <person name="Frelichowski J.E."/>
            <person name="Scheffler J.A."/>
            <person name="Scheffler B.E."/>
            <person name="Wendel J.F."/>
        </authorList>
    </citation>
    <scope>NUCLEOTIDE SEQUENCE [LARGE SCALE GENOMIC DNA]</scope>
    <source>
        <strain evidence="1">157</strain>
        <tissue evidence="1">Leaf</tissue>
    </source>
</reference>
<evidence type="ECO:0000313" key="2">
    <source>
        <dbReference type="Proteomes" id="UP000593572"/>
    </source>
</evidence>
<keyword evidence="2" id="KW-1185">Reference proteome</keyword>
<dbReference type="Proteomes" id="UP000593572">
    <property type="component" value="Unassembled WGS sequence"/>
</dbReference>
<dbReference type="EMBL" id="JABEZX010320221">
    <property type="protein sequence ID" value="MBA0575932.1"/>
    <property type="molecule type" value="Genomic_DNA"/>
</dbReference>
<protein>
    <submittedName>
        <fullName evidence="1">Uncharacterized protein</fullName>
    </submittedName>
</protein>
<name>A0A7J8NGF3_9ROSI</name>
<evidence type="ECO:0000313" key="1">
    <source>
        <dbReference type="EMBL" id="MBA0575932.1"/>
    </source>
</evidence>
<gene>
    <name evidence="1" type="ORF">Golob_025251</name>
</gene>